<proteinExistence type="predicted"/>
<evidence type="ECO:0000313" key="2">
    <source>
        <dbReference type="Proteomes" id="UP001060215"/>
    </source>
</evidence>
<sequence>MNSSSKSDDVKVGTIAELDKSSVNGGATSEGEVREEANTIAEVDSEDQVVNKDLVEVSEHVNEMVNINGVLPGVGICNDGLLHSTINKTVLEMGKVCKKGWLSGTVVGVGEESWVEETGRS</sequence>
<keyword evidence="2" id="KW-1185">Reference proteome</keyword>
<name>A0ACC0IV29_9ERIC</name>
<comment type="caution">
    <text evidence="1">The sequence shown here is derived from an EMBL/GenBank/DDBJ whole genome shotgun (WGS) entry which is preliminary data.</text>
</comment>
<gene>
    <name evidence="1" type="ORF">LOK49_LG01G02997</name>
</gene>
<protein>
    <submittedName>
        <fullName evidence="1">Uncharacterized protein</fullName>
    </submittedName>
</protein>
<dbReference type="Proteomes" id="UP001060215">
    <property type="component" value="Chromosome 1"/>
</dbReference>
<organism evidence="1 2">
    <name type="scientific">Camellia lanceoleosa</name>
    <dbReference type="NCBI Taxonomy" id="1840588"/>
    <lineage>
        <taxon>Eukaryota</taxon>
        <taxon>Viridiplantae</taxon>
        <taxon>Streptophyta</taxon>
        <taxon>Embryophyta</taxon>
        <taxon>Tracheophyta</taxon>
        <taxon>Spermatophyta</taxon>
        <taxon>Magnoliopsida</taxon>
        <taxon>eudicotyledons</taxon>
        <taxon>Gunneridae</taxon>
        <taxon>Pentapetalae</taxon>
        <taxon>asterids</taxon>
        <taxon>Ericales</taxon>
        <taxon>Theaceae</taxon>
        <taxon>Camellia</taxon>
    </lineage>
</organism>
<accession>A0ACC0IV29</accession>
<evidence type="ECO:0000313" key="1">
    <source>
        <dbReference type="EMBL" id="KAI8029227.1"/>
    </source>
</evidence>
<dbReference type="EMBL" id="CM045758">
    <property type="protein sequence ID" value="KAI8029227.1"/>
    <property type="molecule type" value="Genomic_DNA"/>
</dbReference>
<reference evidence="1 2" key="1">
    <citation type="journal article" date="2022" name="Plant J.">
        <title>Chromosome-level genome of Camellia lanceoleosa provides a valuable resource for understanding genome evolution and self-incompatibility.</title>
        <authorList>
            <person name="Gong W."/>
            <person name="Xiao S."/>
            <person name="Wang L."/>
            <person name="Liao Z."/>
            <person name="Chang Y."/>
            <person name="Mo W."/>
            <person name="Hu G."/>
            <person name="Li W."/>
            <person name="Zhao G."/>
            <person name="Zhu H."/>
            <person name="Hu X."/>
            <person name="Ji K."/>
            <person name="Xiang X."/>
            <person name="Song Q."/>
            <person name="Yuan D."/>
            <person name="Jin S."/>
            <person name="Zhang L."/>
        </authorList>
    </citation>
    <scope>NUCLEOTIDE SEQUENCE [LARGE SCALE GENOMIC DNA]</scope>
    <source>
        <strain evidence="1">SQ_2022a</strain>
    </source>
</reference>